<evidence type="ECO:0000313" key="7">
    <source>
        <dbReference type="EMBL" id="MFC3087931.1"/>
    </source>
</evidence>
<evidence type="ECO:0000256" key="2">
    <source>
        <dbReference type="ARBA" id="ARBA00010488"/>
    </source>
</evidence>
<comment type="subcellular location">
    <subcellularLocation>
        <location evidence="1">Cell membrane</location>
        <topology evidence="1">Peripheral membrane protein</topology>
    </subcellularLocation>
</comment>
<dbReference type="PANTHER" id="PTHR37316">
    <property type="entry name" value="TEICHOIC ACID GLYCEROL-PHOSPHATE PRIMASE"/>
    <property type="match status" value="1"/>
</dbReference>
<dbReference type="SUPFAM" id="SSF53756">
    <property type="entry name" value="UDP-Glycosyltransferase/glycogen phosphorylase"/>
    <property type="match status" value="1"/>
</dbReference>
<evidence type="ECO:0000256" key="1">
    <source>
        <dbReference type="ARBA" id="ARBA00004202"/>
    </source>
</evidence>
<keyword evidence="5" id="KW-0777">Teichoic acid biosynthesis</keyword>
<organism evidence="7 8">
    <name type="scientific">Tabrizicola soli</name>
    <dbReference type="NCBI Taxonomy" id="2185115"/>
    <lineage>
        <taxon>Bacteria</taxon>
        <taxon>Pseudomonadati</taxon>
        <taxon>Pseudomonadota</taxon>
        <taxon>Alphaproteobacteria</taxon>
        <taxon>Rhodobacterales</taxon>
        <taxon>Paracoccaceae</taxon>
        <taxon>Tabrizicola</taxon>
    </lineage>
</organism>
<dbReference type="Gene3D" id="3.40.50.12580">
    <property type="match status" value="1"/>
</dbReference>
<keyword evidence="6" id="KW-0472">Membrane</keyword>
<protein>
    <submittedName>
        <fullName evidence="7">CDP-glycerol glycerophosphotransferase family protein</fullName>
    </submittedName>
</protein>
<dbReference type="Pfam" id="PF04464">
    <property type="entry name" value="Glyphos_transf"/>
    <property type="match status" value="1"/>
</dbReference>
<dbReference type="Proteomes" id="UP001595445">
    <property type="component" value="Unassembled WGS sequence"/>
</dbReference>
<comment type="similarity">
    <text evidence="2">Belongs to the CDP-glycerol glycerophosphotransferase family.</text>
</comment>
<sequence>MTFAASLVRALAYLAARVLPKSRTAVLRGFPPYEDNLLAVYAALEGRPVKRVIWVVQYPAVLPPVPLRAGTRLVRKRSVWDIYYALTAKYLFITHGHFLRRTPPNQISVNLWHGIPFKAIGRTVGQEGREDSYLVATSAFTRDILAEAFGMPPEQIILTGQARTDRMLSVDRAEIWRRTFPDRPLPRKILLWLPTFRQTPYAAGQSDGAIFGNVFNCSNFSEETFNRILSDHDAVCLVKPHPMAAHQSHTNRSNLHFMDEAWLARQGLSLYQLTGAADALISDISSIIADFMLMDRPIVLLFEDIALYEESRGFSFNPITEFLPAEVARSFESFLDELRPVLAGEDPYAARRAKLKKLFFDHSDAGAAARILDCVMGESH</sequence>
<gene>
    <name evidence="7" type="ORF">ACFOD6_17965</name>
</gene>
<dbReference type="EMBL" id="JBHRSM010000041">
    <property type="protein sequence ID" value="MFC3087931.1"/>
    <property type="molecule type" value="Genomic_DNA"/>
</dbReference>
<dbReference type="InterPro" id="IPR051612">
    <property type="entry name" value="Teichoic_Acid_Biosynth"/>
</dbReference>
<name>A0ABV7DYJ5_9RHOB</name>
<proteinExistence type="inferred from homology"/>
<dbReference type="InterPro" id="IPR007554">
    <property type="entry name" value="Glycerophosphate_synth"/>
</dbReference>
<keyword evidence="3" id="KW-1003">Cell membrane</keyword>
<keyword evidence="4" id="KW-0808">Transferase</keyword>
<evidence type="ECO:0000256" key="4">
    <source>
        <dbReference type="ARBA" id="ARBA00022679"/>
    </source>
</evidence>
<accession>A0ABV7DYJ5</accession>
<comment type="caution">
    <text evidence="7">The sequence shown here is derived from an EMBL/GenBank/DDBJ whole genome shotgun (WGS) entry which is preliminary data.</text>
</comment>
<evidence type="ECO:0000313" key="8">
    <source>
        <dbReference type="Proteomes" id="UP001595445"/>
    </source>
</evidence>
<dbReference type="InterPro" id="IPR043148">
    <property type="entry name" value="TagF_C"/>
</dbReference>
<keyword evidence="8" id="KW-1185">Reference proteome</keyword>
<evidence type="ECO:0000256" key="6">
    <source>
        <dbReference type="ARBA" id="ARBA00023136"/>
    </source>
</evidence>
<evidence type="ECO:0000256" key="3">
    <source>
        <dbReference type="ARBA" id="ARBA00022475"/>
    </source>
</evidence>
<dbReference type="Gene3D" id="3.40.50.11820">
    <property type="match status" value="1"/>
</dbReference>
<dbReference type="PANTHER" id="PTHR37316:SF3">
    <property type="entry name" value="TEICHOIC ACID GLYCEROL-PHOSPHATE TRANSFERASE"/>
    <property type="match status" value="1"/>
</dbReference>
<evidence type="ECO:0000256" key="5">
    <source>
        <dbReference type="ARBA" id="ARBA00022944"/>
    </source>
</evidence>
<reference evidence="8" key="1">
    <citation type="journal article" date="2019" name="Int. J. Syst. Evol. Microbiol.">
        <title>The Global Catalogue of Microorganisms (GCM) 10K type strain sequencing project: providing services to taxonomists for standard genome sequencing and annotation.</title>
        <authorList>
            <consortium name="The Broad Institute Genomics Platform"/>
            <consortium name="The Broad Institute Genome Sequencing Center for Infectious Disease"/>
            <person name="Wu L."/>
            <person name="Ma J."/>
        </authorList>
    </citation>
    <scope>NUCLEOTIDE SEQUENCE [LARGE SCALE GENOMIC DNA]</scope>
    <source>
        <strain evidence="8">KCTC 62102</strain>
    </source>
</reference>
<dbReference type="InterPro" id="IPR043149">
    <property type="entry name" value="TagF_N"/>
</dbReference>
<dbReference type="RefSeq" id="WP_197647756.1">
    <property type="nucleotide sequence ID" value="NZ_JAEACP010000041.1"/>
</dbReference>